<accession>A0ABT9WK86</accession>
<protein>
    <submittedName>
        <fullName evidence="1">Uncharacterized protein</fullName>
    </submittedName>
</protein>
<organism evidence="1 2">
    <name type="scientific">Paenibacillus tundrae</name>
    <dbReference type="NCBI Taxonomy" id="528187"/>
    <lineage>
        <taxon>Bacteria</taxon>
        <taxon>Bacillati</taxon>
        <taxon>Bacillota</taxon>
        <taxon>Bacilli</taxon>
        <taxon>Bacillales</taxon>
        <taxon>Paenibacillaceae</taxon>
        <taxon>Paenibacillus</taxon>
    </lineage>
</organism>
<comment type="caution">
    <text evidence="1">The sequence shown here is derived from an EMBL/GenBank/DDBJ whole genome shotgun (WGS) entry which is preliminary data.</text>
</comment>
<sequence length="54" mass="6020">MTGSSLLNAYVINDINYNIFAAMGKYIAQPIHQKRGVGQYKWVLASIFVQSVVT</sequence>
<name>A0ABT9WK86_9BACL</name>
<reference evidence="1 2" key="1">
    <citation type="submission" date="2023-07" db="EMBL/GenBank/DDBJ databases">
        <title>Sorghum-associated microbial communities from plants grown in Nebraska, USA.</title>
        <authorList>
            <person name="Schachtman D."/>
        </authorList>
    </citation>
    <scope>NUCLEOTIDE SEQUENCE [LARGE SCALE GENOMIC DNA]</scope>
    <source>
        <strain evidence="1 2">DS1314</strain>
    </source>
</reference>
<dbReference type="RefSeq" id="WP_307220790.1">
    <property type="nucleotide sequence ID" value="NZ_JAUSTI010000022.1"/>
</dbReference>
<gene>
    <name evidence="1" type="ORF">J2T19_005093</name>
</gene>
<keyword evidence="2" id="KW-1185">Reference proteome</keyword>
<dbReference type="EMBL" id="JAUSTI010000022">
    <property type="protein sequence ID" value="MDQ0173600.1"/>
    <property type="molecule type" value="Genomic_DNA"/>
</dbReference>
<dbReference type="Proteomes" id="UP001233836">
    <property type="component" value="Unassembled WGS sequence"/>
</dbReference>
<evidence type="ECO:0000313" key="1">
    <source>
        <dbReference type="EMBL" id="MDQ0173600.1"/>
    </source>
</evidence>
<proteinExistence type="predicted"/>
<evidence type="ECO:0000313" key="2">
    <source>
        <dbReference type="Proteomes" id="UP001233836"/>
    </source>
</evidence>